<evidence type="ECO:0000313" key="2">
    <source>
        <dbReference type="Proteomes" id="UP000828083"/>
    </source>
</evidence>
<protein>
    <submittedName>
        <fullName evidence="1">Uncharacterized protein</fullName>
    </submittedName>
</protein>
<reference evidence="1 2" key="1">
    <citation type="submission" date="2021-04" db="EMBL/GenBank/DDBJ databases">
        <authorList>
            <person name="Shkoporov A.N."/>
            <person name="Stockdale S.R."/>
            <person name="Guerin E."/>
            <person name="Ross R.P."/>
            <person name="Hill C."/>
        </authorList>
    </citation>
    <scope>NUCLEOTIDE SEQUENCE [LARGE SCALE GENOMIC DNA]</scope>
    <source>
        <strain evidence="2">cr23_1</strain>
    </source>
</reference>
<evidence type="ECO:0000313" key="1">
    <source>
        <dbReference type="EMBL" id="QWM91412.2"/>
    </source>
</evidence>
<gene>
    <name evidence="1" type="primary">gp_78085</name>
</gene>
<proteinExistence type="predicted"/>
<organism evidence="1 2">
    <name type="scientific">uncultured phage cr23_1</name>
    <dbReference type="NCBI Taxonomy" id="2986419"/>
    <lineage>
        <taxon>Viruses</taxon>
        <taxon>Duplodnaviria</taxon>
        <taxon>Heunggongvirae</taxon>
        <taxon>Uroviricota</taxon>
        <taxon>Caudoviricetes</taxon>
        <taxon>Crassvirales</taxon>
        <taxon>Suoliviridae</taxon>
        <taxon>Uncouvirinae</taxon>
        <taxon>Aurodevirus</taxon>
        <taxon>Aurodevirus hiberniae</taxon>
    </lineage>
</organism>
<dbReference type="Proteomes" id="UP000828083">
    <property type="component" value="Segment"/>
</dbReference>
<dbReference type="EMBL" id="MZ130500">
    <property type="protein sequence ID" value="QWM91412.2"/>
    <property type="molecule type" value="Genomic_DNA"/>
</dbReference>
<name>A0AAE7RYS2_9CAUD</name>
<sequence length="1410" mass="163895">MQCLNLKNNKEVKAAFDEVAKVLNSKDAAYYVISENNGYAIDQDPDGSQSQLFQDLLQKYNGDRDKAIIERAKSFDYLSADIQTRNLSFEEQFLSSTDENARFIEVSIDNLNKYNFNTKKELDDRLRSIRKNLEQGLISRLNSIDEKDPAKRTELKEQIKYQIKNIQNGVIEDIKVIMDFTDELKDDIRTVAREVIDAYNNRTNVLSDERLVSLNKNYFGFYCKYANEVYNSLVDLSSYSDIIGTKEYDKLMSDLSICKSILDACSDHVKRMQVQNAREIMLNNGIQVGSPTIYNYLAENTKETNNDISSLTRWFGAGDKINDEAIKTLFNILQNTENTINNNTFVKAHSLLEKLKAAGNNQKVLFEVDDEGKTTGYIVRERNYGKFQRDYKKFLEDTRKELGLHPGELTLPENRELRIQYNRKRNEWLSKHCERKYTKEYYDMFNALSDEASNARENIMIKIRDLTSKHKNIDGIIQYEKFTEEEWNRLQVLFLEKKQLASKYDLMGNEKPEGSIERQIADELTELNDKIAKGLKMKTNLEKFEAVRKQKEQELSDKDYNKWYERNTRTVYSEEFYDLLSKVDRTNYGEKYEELNRQKREILNAFRDDKTGEINTNLMSNHVMNLINRLDARMRVIRKSKKTNKQKAGIKFEDIAKIVPTDRYRRDYAEAAMLDQEMPGTLQDFELRHTYRDAQGRVHPKSYYTKIVPKDDKYITVQPSMNFSEISEESPFYNKNFDRTNDEYYQPKMSLYDNSKAYKAVMQNKELKELRQAIIDTMEESNNKLDNLHNLNKYKLPQISGSWYKFLKAHNYNPFTATKDYLLDSISVKGDDQGMQKKVRTAPDGTSLAMVPQYFIKDLDDPATISADMVGSVIQYFKMAENFKQKSAIKAKVENIKAFLGQRKYTGSNTGVAAAVKKFFKQKIEPKDGDQTNIYQFAKKFIDMNVYDVKLNSITFSIGEREYNITKLFNNLCIYGTLRNLGLNFACAFTGFFTALHSHLVNAITGRYYDFSDAAAGFKDLVYDTFKYGINAGNKHYKSPQMAAMDYFEVGSTLESLSRNTNRNRWLNVLQNEWAFGIYSMSDYFIKGQILNSVMYNYKNVNGVFLSKEEYFNKYGRTEDTKDNWKKYKSFKASIKFVNGELKAIDPKDQYAVNKAKFTVGNTAKNLAASADGQLTPLQKAQFTTNVFGAMCMMHRQYIPIIMQERWTMSKQWDYTSQRYVEGLLRTPLRVFSEIYKDKKGIDILTTSFNQLVLNKGIQDELTRTNLKKLKVELSLILAMWPFIAYITGQAADDDKRNKLLNLFAYVMARTSFESGAPYKLTDVYSTIKTPTPLYSLIDNFGAIVSYPIEQFYGLFTDEKDKNKVISRGAYKGDTQLEKAFWQSTPFKNVIELNDIPSKRRYYDKQIAGN</sequence>
<keyword evidence="2" id="KW-1185">Reference proteome</keyword>
<accession>A0AAE7RYS2</accession>